<dbReference type="PROSITE" id="PS50261">
    <property type="entry name" value="G_PROTEIN_RECEP_F2_4"/>
    <property type="match status" value="1"/>
</dbReference>
<dbReference type="EMBL" id="MU826845">
    <property type="protein sequence ID" value="KAJ7371549.1"/>
    <property type="molecule type" value="Genomic_DNA"/>
</dbReference>
<dbReference type="PANTHER" id="PTHR45902">
    <property type="entry name" value="LATROPHILIN RECEPTOR-LIKE PROTEIN A"/>
    <property type="match status" value="1"/>
</dbReference>
<gene>
    <name evidence="10" type="ORF">OS493_024890</name>
</gene>
<feature type="transmembrane region" description="Helical" evidence="7">
    <location>
        <begin position="746"/>
        <end position="772"/>
    </location>
</feature>
<dbReference type="Pfam" id="PF01033">
    <property type="entry name" value="Somatomedin_B"/>
    <property type="match status" value="1"/>
</dbReference>
<evidence type="ECO:0000256" key="3">
    <source>
        <dbReference type="ARBA" id="ARBA00022989"/>
    </source>
</evidence>
<comment type="subcellular location">
    <subcellularLocation>
        <location evidence="1">Membrane</location>
        <topology evidence="1">Multi-pass membrane protein</topology>
    </subcellularLocation>
</comment>
<dbReference type="CDD" id="cd13952">
    <property type="entry name" value="7tm_classB"/>
    <property type="match status" value="1"/>
</dbReference>
<evidence type="ECO:0000256" key="4">
    <source>
        <dbReference type="ARBA" id="ARBA00023136"/>
    </source>
</evidence>
<dbReference type="InterPro" id="IPR036024">
    <property type="entry name" value="Somatomedin_B-like_dom_sf"/>
</dbReference>
<keyword evidence="3 7" id="KW-1133">Transmembrane helix</keyword>
<feature type="region of interest" description="Disordered" evidence="6">
    <location>
        <begin position="72"/>
        <end position="157"/>
    </location>
</feature>
<dbReference type="InterPro" id="IPR053231">
    <property type="entry name" value="GPCR_LN-TM7"/>
</dbReference>
<evidence type="ECO:0000256" key="5">
    <source>
        <dbReference type="ARBA" id="ARBA00023157"/>
    </source>
</evidence>
<keyword evidence="11" id="KW-1185">Reference proteome</keyword>
<comment type="caution">
    <text evidence="10">The sequence shown here is derived from an EMBL/GenBank/DDBJ whole genome shotgun (WGS) entry which is preliminary data.</text>
</comment>
<feature type="transmembrane region" description="Helical" evidence="7">
    <location>
        <begin position="778"/>
        <end position="800"/>
    </location>
</feature>
<dbReference type="PANTHER" id="PTHR45902:SF1">
    <property type="entry name" value="LATROPHILIN RECEPTOR-LIKE PROTEIN A"/>
    <property type="match status" value="1"/>
</dbReference>
<evidence type="ECO:0000256" key="7">
    <source>
        <dbReference type="SAM" id="Phobius"/>
    </source>
</evidence>
<organism evidence="10 11">
    <name type="scientific">Desmophyllum pertusum</name>
    <dbReference type="NCBI Taxonomy" id="174260"/>
    <lineage>
        <taxon>Eukaryota</taxon>
        <taxon>Metazoa</taxon>
        <taxon>Cnidaria</taxon>
        <taxon>Anthozoa</taxon>
        <taxon>Hexacorallia</taxon>
        <taxon>Scleractinia</taxon>
        <taxon>Caryophylliina</taxon>
        <taxon>Caryophylliidae</taxon>
        <taxon>Desmophyllum</taxon>
    </lineage>
</organism>
<proteinExistence type="predicted"/>
<reference evidence="10" key="1">
    <citation type="submission" date="2023-01" db="EMBL/GenBank/DDBJ databases">
        <title>Genome assembly of the deep-sea coral Lophelia pertusa.</title>
        <authorList>
            <person name="Herrera S."/>
            <person name="Cordes E."/>
        </authorList>
    </citation>
    <scope>NUCLEOTIDE SEQUENCE</scope>
    <source>
        <strain evidence="10">USNM1676648</strain>
        <tissue evidence="10">Polyp</tissue>
    </source>
</reference>
<dbReference type="Proteomes" id="UP001163046">
    <property type="component" value="Unassembled WGS sequence"/>
</dbReference>
<keyword evidence="4 7" id="KW-0472">Membrane</keyword>
<evidence type="ECO:0000259" key="9">
    <source>
        <dbReference type="PROSITE" id="PS50958"/>
    </source>
</evidence>
<dbReference type="InterPro" id="IPR001212">
    <property type="entry name" value="Somatomedin_B_dom"/>
</dbReference>
<feature type="domain" description="SMB" evidence="9">
    <location>
        <begin position="180"/>
        <end position="230"/>
    </location>
</feature>
<dbReference type="Gene3D" id="1.20.1070.10">
    <property type="entry name" value="Rhodopsin 7-helix transmembrane proteins"/>
    <property type="match status" value="1"/>
</dbReference>
<feature type="compositionally biased region" description="Pro residues" evidence="6">
    <location>
        <begin position="141"/>
        <end position="157"/>
    </location>
</feature>
<name>A0A9X0CS78_9CNID</name>
<dbReference type="InterPro" id="IPR000832">
    <property type="entry name" value="GPCR_2_secretin-like"/>
</dbReference>
<feature type="transmembrane region" description="Helical" evidence="7">
    <location>
        <begin position="700"/>
        <end position="726"/>
    </location>
</feature>
<evidence type="ECO:0000313" key="11">
    <source>
        <dbReference type="Proteomes" id="UP001163046"/>
    </source>
</evidence>
<evidence type="ECO:0000313" key="10">
    <source>
        <dbReference type="EMBL" id="KAJ7371549.1"/>
    </source>
</evidence>
<dbReference type="OrthoDB" id="5953841at2759"/>
<evidence type="ECO:0000256" key="2">
    <source>
        <dbReference type="ARBA" id="ARBA00022692"/>
    </source>
</evidence>
<feature type="compositionally biased region" description="Polar residues" evidence="6">
    <location>
        <begin position="108"/>
        <end position="127"/>
    </location>
</feature>
<dbReference type="PROSITE" id="PS50958">
    <property type="entry name" value="SMB_2"/>
    <property type="match status" value="1"/>
</dbReference>
<dbReference type="GO" id="GO:0016020">
    <property type="term" value="C:membrane"/>
    <property type="evidence" value="ECO:0007669"/>
    <property type="project" value="UniProtKB-SubCell"/>
</dbReference>
<sequence>MWMKKGYLYFVIFCSILEDCEIFTNSPPNSSLLEQNELQHRKERIDGESRSQSKRRIIVHKSHLLCPLKDIVNNPTTKKTTPLSSNKQASDGLGDIKRIRRNVDPSRKTGSLGNDNSTLNHPSSMNGTDKWPDNITSATPQQPPTETPTIPTPPRPLLTPWQLSRLSNEDANITMHCESYWFSCRGRCTRERKLGGTEERSQCFCDNSCELFKDCCADFDQYCSSSAQQTKNPEHNRLWTCVKSKSFDNRGVWMISSCPRNWTQDDIKARCSKHAFISYDNLKEALPVIDRKGNTYKNHHCAQCNGLNLTDIIFYKIQFSCDVLMPKEYNRSEILKFLFTFCNDPHWQPPTGVKRRYCYRVLSNLHCDDSSLPTKVQQKCLNGSLRLVYEKVALIPRIFFNPYCALCSYVNKVGCGPGPIPSEEKSLSLVSLDLDHPGSETAKIRRLKVTCLDGNVYDFYLKVCRPGIRPSDVTSVREQIYSVSVWMHSNISNISGHWSPPLTKINFKEAIANKLNIKETLFSVIVIGNPWGPVSTVVFNINIGRTVPTNISIETLQTTMSSISIVLNDENYTIFKVLFKFFDCPVFEIFNPHEYTFEGNAVKIMDTGEIFQVADYYSNETEWINGSLVPIGILTVCKPTQLNCSGILVRLAEDKYVILSNGSLYRNISRELFETTRFTLVNDTILVCEDFIPLTIKPGLWFLLTYIGLSLSIISLVSVLVTYSLFKELRTLPGINLMNLSLAHLLSNLLFLGAVYVEAKVVCTVIAILLHYFLLVSFMWMSIIAFETWQGLYIALAFVFTSRVKQMYRTLLCIKSNSVARQENPNVLRPENKLSPPIIPLRPINNEA</sequence>
<accession>A0A9X0CS78</accession>
<evidence type="ECO:0000256" key="1">
    <source>
        <dbReference type="ARBA" id="ARBA00004141"/>
    </source>
</evidence>
<feature type="compositionally biased region" description="Basic and acidic residues" evidence="6">
    <location>
        <begin position="94"/>
        <end position="107"/>
    </location>
</feature>
<evidence type="ECO:0000259" key="8">
    <source>
        <dbReference type="PROSITE" id="PS50261"/>
    </source>
</evidence>
<evidence type="ECO:0000256" key="6">
    <source>
        <dbReference type="SAM" id="MobiDB-lite"/>
    </source>
</evidence>
<keyword evidence="2 7" id="KW-0812">Transmembrane</keyword>
<dbReference type="InterPro" id="IPR017981">
    <property type="entry name" value="GPCR_2-like_7TM"/>
</dbReference>
<dbReference type="SUPFAM" id="SSF90188">
    <property type="entry name" value="Somatomedin B domain"/>
    <property type="match status" value="1"/>
</dbReference>
<dbReference type="GO" id="GO:0004930">
    <property type="term" value="F:G protein-coupled receptor activity"/>
    <property type="evidence" value="ECO:0007669"/>
    <property type="project" value="InterPro"/>
</dbReference>
<dbReference type="Gene3D" id="4.10.410.20">
    <property type="match status" value="1"/>
</dbReference>
<dbReference type="Pfam" id="PF00002">
    <property type="entry name" value="7tm_2"/>
    <property type="match status" value="1"/>
</dbReference>
<dbReference type="AlphaFoldDB" id="A0A9X0CS78"/>
<dbReference type="GO" id="GO:0007166">
    <property type="term" value="P:cell surface receptor signaling pathway"/>
    <property type="evidence" value="ECO:0007669"/>
    <property type="project" value="InterPro"/>
</dbReference>
<protein>
    <submittedName>
        <fullName evidence="10">Uncharacterized protein</fullName>
    </submittedName>
</protein>
<feature type="domain" description="G-protein coupled receptors family 2 profile 2" evidence="8">
    <location>
        <begin position="701"/>
        <end position="786"/>
    </location>
</feature>
<feature type="compositionally biased region" description="Polar residues" evidence="6">
    <location>
        <begin position="73"/>
        <end position="89"/>
    </location>
</feature>
<keyword evidence="5" id="KW-1015">Disulfide bond</keyword>
<dbReference type="PROSITE" id="PS00524">
    <property type="entry name" value="SMB_1"/>
    <property type="match status" value="1"/>
</dbReference>